<dbReference type="RefSeq" id="WP_140594109.1">
    <property type="nucleotide sequence ID" value="NZ_VFWZ01000004.1"/>
</dbReference>
<keyword evidence="2" id="KW-1185">Reference proteome</keyword>
<dbReference type="EMBL" id="VFWZ01000004">
    <property type="protein sequence ID" value="TPN85147.1"/>
    <property type="molecule type" value="Genomic_DNA"/>
</dbReference>
<dbReference type="OrthoDB" id="1271033at2"/>
<protein>
    <recommendedName>
        <fullName evidence="3">DUF3823 domain-containing protein</fullName>
    </recommendedName>
</protein>
<evidence type="ECO:0000313" key="2">
    <source>
        <dbReference type="Proteomes" id="UP000315540"/>
    </source>
</evidence>
<evidence type="ECO:0000313" key="1">
    <source>
        <dbReference type="EMBL" id="TPN85147.1"/>
    </source>
</evidence>
<dbReference type="PROSITE" id="PS51257">
    <property type="entry name" value="PROKAR_LIPOPROTEIN"/>
    <property type="match status" value="1"/>
</dbReference>
<dbReference type="AlphaFoldDB" id="A0A504J2R0"/>
<name>A0A504J2R0_9FLAO</name>
<accession>A0A504J2R0</accession>
<evidence type="ECO:0008006" key="3">
    <source>
        <dbReference type="Google" id="ProtNLM"/>
    </source>
</evidence>
<organism evidence="1 2">
    <name type="scientific">Aquimarina algicola</name>
    <dbReference type="NCBI Taxonomy" id="2589995"/>
    <lineage>
        <taxon>Bacteria</taxon>
        <taxon>Pseudomonadati</taxon>
        <taxon>Bacteroidota</taxon>
        <taxon>Flavobacteriia</taxon>
        <taxon>Flavobacteriales</taxon>
        <taxon>Flavobacteriaceae</taxon>
        <taxon>Aquimarina</taxon>
    </lineage>
</organism>
<comment type="caution">
    <text evidence="1">The sequence shown here is derived from an EMBL/GenBank/DDBJ whole genome shotgun (WGS) entry which is preliminary data.</text>
</comment>
<reference evidence="1 2" key="1">
    <citation type="submission" date="2019-06" db="EMBL/GenBank/DDBJ databases">
        <authorList>
            <person name="Meng X."/>
        </authorList>
    </citation>
    <scope>NUCLEOTIDE SEQUENCE [LARGE SCALE GENOMIC DNA]</scope>
    <source>
        <strain evidence="1 2">M625</strain>
    </source>
</reference>
<dbReference type="Proteomes" id="UP000315540">
    <property type="component" value="Unassembled WGS sequence"/>
</dbReference>
<proteinExistence type="predicted"/>
<gene>
    <name evidence="1" type="ORF">FHK87_14035</name>
</gene>
<sequence length="132" mass="14969">MNYLKNIFIFLLVTGIFFSCDNDNETLEESSITKNQLVYNVRFGSLNATPSNDPGGIQGYYATNQNTGKTYYSERVGEYAYDNKIENLPAGTYEFGAIEGYWEGASSEVITLRQDLVGEDGFVYIQLQYWSE</sequence>